<dbReference type="InterPro" id="IPR016925">
    <property type="entry name" value="UCP029570"/>
</dbReference>
<evidence type="ECO:0000259" key="2">
    <source>
        <dbReference type="Pfam" id="PF03537"/>
    </source>
</evidence>
<proteinExistence type="predicted"/>
<evidence type="ECO:0000313" key="4">
    <source>
        <dbReference type="Proteomes" id="UP000295517"/>
    </source>
</evidence>
<dbReference type="PANTHER" id="PTHR35882">
    <property type="entry name" value="PELA"/>
    <property type="match status" value="1"/>
</dbReference>
<dbReference type="PIRSF" id="PIRSF029570">
    <property type="entry name" value="UCP029570"/>
    <property type="match status" value="1"/>
</dbReference>
<sequence>MARLMKKSRKIIFSLFIMLAAFNCYALNMSTRAAFYYGNQVPFDELHAFEVVVVQPNDNISPQRYNTDSSELYAYVSVGEVSKQADYSSATKRWRKGENPLWDSDIMDLANPQWRHYLIENIINPAWEKGYRGFFLDTLDSYQRLNLTKTQARQQQAGIVDLVKTIKAKHPKARVILNRGFEVLDQIHAQVDAVAAESMFNEWDAGKKIYRPVRQKDRDWLTKTLNRIKKDYLLPIIVIDYVPPQQRQKTRHTAEKIKEAGFIPWVADAHLETLGIGLVEVIPRKILLLYQHDPLVAGKPVNFIKAFDYAAFPLQYMGFIPELQRADSSLPEGVLTDRYAGVIAWFDKPVIKQHKIVGNWLKQQIKNGLPIVFMQNFGLPLDASLLNLLSLNARKETQKIDKVFIRHQDPIAHYEIMPQPLPSDFQSLTVKTGRALLSLSANGKQEDAIALTPWGGYVLAPFDIVVLSNAQSRWVINPFVFFHKALRLPEIPIPDVTSASGRRILTVHIDGDAFISRVPWLEKKYTGDVLYEQILKRYPVPTTVSLIQREFELLQPYPALQKHMMAVAKNIFSLPWVDIATHTYSHPLQWGKLVEGQSNMPYLSYPSKNYQFNYEKEITGSARFINQNLAPPNKKVRAVFWSGDANLREKPLQIAYQNHLKNINGMAKIYLKSSLSATNLGAFGVFLGPYFHIFSPIPNDYEYTSQWTPPLYRFQNVIHTFELTDKPHRYKPISIYYHFYSAVDQGALRALKRIYQWALQQQSIPLQIVDYISKVTDFNHTIIARPIDSPHKQWLITNNKSLNEFRRPLSDEKPDIDKSRNVAGYTTHNKDYYIHLAGEGSSWLRMSRQPSMRPYLVDANAEIAEWHIIKENRIRFALKGYVPLRFRLANAEGCDLMQGQNLLKTTHGNLYYLKDVRSGTFEIRCQKKQHHETAKTSVFLWVSDLIYRVYHWVSDFVIPWKLFESITDPAGKYP</sequence>
<name>A0AAX1EFJ7_9GAMM</name>
<feature type="signal peptide" evidence="1">
    <location>
        <begin position="1"/>
        <end position="26"/>
    </location>
</feature>
<reference evidence="3 4" key="1">
    <citation type="submission" date="2019-03" db="EMBL/GenBank/DDBJ databases">
        <title>Diverse conjugative elements silence natural transformation in Legionella species.</title>
        <authorList>
            <person name="Durieux I."/>
            <person name="Ginevra C."/>
            <person name="Attaiech L."/>
            <person name="Picq K."/>
            <person name="Juan P.A."/>
            <person name="Jarraud S."/>
            <person name="Charpentier X."/>
        </authorList>
    </citation>
    <scope>NUCLEOTIDE SEQUENCE [LARGE SCALE GENOMIC DNA]</scope>
    <source>
        <strain evidence="3 4">HL-0427-4011</strain>
    </source>
</reference>
<dbReference type="Gene3D" id="3.20.20.70">
    <property type="entry name" value="Aldolase class I"/>
    <property type="match status" value="1"/>
</dbReference>
<dbReference type="Proteomes" id="UP000295517">
    <property type="component" value="Chromosome"/>
</dbReference>
<dbReference type="SUPFAM" id="SSF51445">
    <property type="entry name" value="(Trans)glycosidases"/>
    <property type="match status" value="1"/>
</dbReference>
<protein>
    <recommendedName>
        <fullName evidence="2">Glycoside-hydrolase family GH114 TIM-barrel domain-containing protein</fullName>
    </recommendedName>
</protein>
<dbReference type="PANTHER" id="PTHR35882:SF2">
    <property type="entry name" value="PELA"/>
    <property type="match status" value="1"/>
</dbReference>
<dbReference type="EMBL" id="CP038254">
    <property type="protein sequence ID" value="QBR83790.1"/>
    <property type="molecule type" value="Genomic_DNA"/>
</dbReference>
<dbReference type="AlphaFoldDB" id="A0AAX1EFJ7"/>
<feature type="chain" id="PRO_5043376403" description="Glycoside-hydrolase family GH114 TIM-barrel domain-containing protein" evidence="1">
    <location>
        <begin position="27"/>
        <end position="974"/>
    </location>
</feature>
<accession>A0AAX1EFJ7</accession>
<keyword evidence="1" id="KW-0732">Signal</keyword>
<dbReference type="InterPro" id="IPR004352">
    <property type="entry name" value="GH114_TIM-barrel"/>
</dbReference>
<dbReference type="CDD" id="cd10922">
    <property type="entry name" value="CE4_PelA_like_C"/>
    <property type="match status" value="1"/>
</dbReference>
<evidence type="ECO:0000256" key="1">
    <source>
        <dbReference type="SAM" id="SignalP"/>
    </source>
</evidence>
<organism evidence="3 4">
    <name type="scientific">Legionella israelensis</name>
    <dbReference type="NCBI Taxonomy" id="454"/>
    <lineage>
        <taxon>Bacteria</taxon>
        <taxon>Pseudomonadati</taxon>
        <taxon>Pseudomonadota</taxon>
        <taxon>Gammaproteobacteria</taxon>
        <taxon>Legionellales</taxon>
        <taxon>Legionellaceae</taxon>
        <taxon>Legionella</taxon>
    </lineage>
</organism>
<dbReference type="InterPro" id="IPR017853">
    <property type="entry name" value="GH"/>
</dbReference>
<feature type="domain" description="Glycoside-hydrolase family GH114 TIM-barrel" evidence="2">
    <location>
        <begin position="49"/>
        <end position="271"/>
    </location>
</feature>
<gene>
    <name evidence="3" type="ORF">E3983_05150</name>
</gene>
<evidence type="ECO:0000313" key="3">
    <source>
        <dbReference type="EMBL" id="QBR83790.1"/>
    </source>
</evidence>
<dbReference type="Pfam" id="PF03537">
    <property type="entry name" value="Glyco_hydro_114"/>
    <property type="match status" value="1"/>
</dbReference>
<dbReference type="InterPro" id="IPR013785">
    <property type="entry name" value="Aldolase_TIM"/>
</dbReference>